<dbReference type="GeneID" id="43579546"/>
<dbReference type="InterPro" id="IPR010326">
    <property type="entry name" value="EXOC3/Sec6"/>
</dbReference>
<evidence type="ECO:0000256" key="4">
    <source>
        <dbReference type="SAM" id="MobiDB-lite"/>
    </source>
</evidence>
<dbReference type="PANTHER" id="PTHR21292">
    <property type="entry name" value="EXOCYST COMPLEX COMPONENT SEC6-RELATED"/>
    <property type="match status" value="1"/>
</dbReference>
<evidence type="ECO:0000313" key="5">
    <source>
        <dbReference type="EMBL" id="VVT45357.1"/>
    </source>
</evidence>
<proteinExistence type="inferred from homology"/>
<keyword evidence="6" id="KW-1185">Reference proteome</keyword>
<keyword evidence="3" id="KW-0268">Exocytosis</keyword>
<keyword evidence="2" id="KW-0813">Transport</keyword>
<feature type="compositionally biased region" description="Basic and acidic residues" evidence="4">
    <location>
        <begin position="241"/>
        <end position="253"/>
    </location>
</feature>
<gene>
    <name evidence="5" type="ORF">SAPINGB_P000723</name>
</gene>
<feature type="region of interest" description="Disordered" evidence="4">
    <location>
        <begin position="241"/>
        <end position="266"/>
    </location>
</feature>
<dbReference type="Gene3D" id="1.10.357.50">
    <property type="match status" value="1"/>
</dbReference>
<dbReference type="PANTHER" id="PTHR21292:SF1">
    <property type="entry name" value="EXOCYST COMPLEX COMPONENT 3"/>
    <property type="match status" value="1"/>
</dbReference>
<evidence type="ECO:0000313" key="6">
    <source>
        <dbReference type="Proteomes" id="UP000398389"/>
    </source>
</evidence>
<sequence length="855" mass="98265">MTVNNQSASAAVRISELLRHQDDLEKVTILKQRLLREKAAIDNRLKADVQSRIDLTLKGLNSLSKTKLIIEDMKTEINQIDKLRVDSEESVLHFEKINRISKIHENFVETQKFLDNFKTLNLQIQRIQDLIDADGEFQLESPMPKLLAIHFQISQLRDLNDNAQFYASHSTEDVRRTIKKHFAPLDDLVSRFDSILFEISENLLEIVRTGDKSLVVRVAKIIDVEEKQDLAAQIVEEIKQESLSQEKKGDKSGKSKFGNGGKFEDVNSSFRRSIGQRPFGLPNTNNGSDDSVDHEKQTMKTLMGSLKKLHRIRRGYPERFFEAVQKSIHNLFVECRAAFNNDPDLILDNLNWIFTDLGLVKFELVKCMPARWKVFNKFVNFYHVELYRMLDEIIQTEPSAIILLKILQYVKSYYKHMEKVLHISKNDDDDESAGLLVPPLLDGREEKLYDDYLALIVSKLHEWRKNMAATETVNFVERAIPPEVGDDKKLALQGEFIMFSIITQQIDVAAESGQGRILFGTVQECGNILKERQSFWEKTMRQQVELQLSDAPNPEEAKEKDPNYVPVPGGLFEYLMALANDQIRGADYTEVLSNKTSDMVSAKYKTPIIAVWNSVCDGFISLAKSCIRGLINIIFKDLEPAFKSIFAKSSWYKGVPINQVSDTVQEYVSDCREHLNPTIFDVFLDDLLEETIIHYLGSLLNSGVSLKVSKAVDRIKSDIEVLYLLFTKNHEDQAHVQSHFRVFEHFLSALEAKPESLPEIFLGMRMDFWDVPLELFEAMVCSRKDIDTKVARGIVATARTQALHQSQLQREQLLQLQQQQQSDPQSQELLQQLALQQQQQQQPTYLSFFGKNKLW</sequence>
<protein>
    <submittedName>
        <fullName evidence="5">Uncharacterized protein</fullName>
    </submittedName>
</protein>
<dbReference type="Pfam" id="PF06046">
    <property type="entry name" value="Sec6"/>
    <property type="match status" value="1"/>
</dbReference>
<comment type="similarity">
    <text evidence="1">Belongs to the SEC6 family.</text>
</comment>
<accession>A0A5E8B7Z2</accession>
<evidence type="ECO:0000256" key="2">
    <source>
        <dbReference type="ARBA" id="ARBA00022448"/>
    </source>
</evidence>
<dbReference type="RefSeq" id="XP_031851337.1">
    <property type="nucleotide sequence ID" value="XM_031995446.1"/>
</dbReference>
<dbReference type="GO" id="GO:0000145">
    <property type="term" value="C:exocyst"/>
    <property type="evidence" value="ECO:0007669"/>
    <property type="project" value="InterPro"/>
</dbReference>
<dbReference type="GO" id="GO:0000149">
    <property type="term" value="F:SNARE binding"/>
    <property type="evidence" value="ECO:0007669"/>
    <property type="project" value="TreeGrafter"/>
</dbReference>
<feature type="region of interest" description="Disordered" evidence="4">
    <location>
        <begin position="276"/>
        <end position="295"/>
    </location>
</feature>
<dbReference type="Gene3D" id="1.10.357.70">
    <property type="entry name" value="Exocyst complex component Sec6, C-terminal domain"/>
    <property type="match status" value="1"/>
</dbReference>
<name>A0A5E8B7Z2_9ASCO</name>
<dbReference type="GO" id="GO:0051601">
    <property type="term" value="P:exocyst localization"/>
    <property type="evidence" value="ECO:0007669"/>
    <property type="project" value="TreeGrafter"/>
</dbReference>
<dbReference type="InterPro" id="IPR042532">
    <property type="entry name" value="EXOC3/Sec6_C"/>
</dbReference>
<dbReference type="EMBL" id="CABVLU010000001">
    <property type="protein sequence ID" value="VVT45357.1"/>
    <property type="molecule type" value="Genomic_DNA"/>
</dbReference>
<evidence type="ECO:0000256" key="1">
    <source>
        <dbReference type="ARBA" id="ARBA00009447"/>
    </source>
</evidence>
<evidence type="ECO:0000256" key="3">
    <source>
        <dbReference type="ARBA" id="ARBA00022483"/>
    </source>
</evidence>
<dbReference type="AlphaFoldDB" id="A0A5E8B7Z2"/>
<dbReference type="GO" id="GO:0006887">
    <property type="term" value="P:exocytosis"/>
    <property type="evidence" value="ECO:0007669"/>
    <property type="project" value="UniProtKB-KW"/>
</dbReference>
<organism evidence="5 6">
    <name type="scientific">Magnusiomyces paraingens</name>
    <dbReference type="NCBI Taxonomy" id="2606893"/>
    <lineage>
        <taxon>Eukaryota</taxon>
        <taxon>Fungi</taxon>
        <taxon>Dikarya</taxon>
        <taxon>Ascomycota</taxon>
        <taxon>Saccharomycotina</taxon>
        <taxon>Dipodascomycetes</taxon>
        <taxon>Dipodascales</taxon>
        <taxon>Dipodascaceae</taxon>
        <taxon>Magnusiomyces</taxon>
    </lineage>
</organism>
<dbReference type="Proteomes" id="UP000398389">
    <property type="component" value="Unassembled WGS sequence"/>
</dbReference>
<dbReference type="OrthoDB" id="190098at2759"/>
<reference evidence="5 6" key="1">
    <citation type="submission" date="2019-09" db="EMBL/GenBank/DDBJ databases">
        <authorList>
            <person name="Brejova B."/>
        </authorList>
    </citation>
    <scope>NUCLEOTIDE SEQUENCE [LARGE SCALE GENOMIC DNA]</scope>
</reference>